<sequence>MKRLVAVLSSLLVLPAFAEVAPEYYYQELMAQYADEMPVTEFVEEEVATEPTEAETKDNTPVVPAAVSPRTATGRATTSRAITSATTSSARNVASRNISNATTARTVSARPSTVSSTTTTTRPTTTASRSAVNRTTGATTTARSTAATTVTNRPATTVRSTGTKTTAAAQQNLTTRASGTNTNNTARASIVQTDTVNTPLYVSSRVGVNSTSNVSTRVPTIRVGSTTTTTNTTESTSSATSIDELAQLTDYCKAQYTACMDNFCNVLDDNQGRCSCSANLSNYAETEDALKKATESLQDVAQQIQYIGLTSDEVESLFTQTEAELEMQTSTDSSQLKNSLDKIKDMIVEVQGGTSTSSNTGLSFDLSGLLDFSIDSTGFDLSSFLGMSSNTGSISNQRGEQLYKTATARCKASVLNSCSAQGVDINVITNSYDLEIDKACIAYERSLTESNDQMASTVRNAKSVLQRARLLVAQQKNAYDLRECVSELDNCMQDDFVCGDDYENCLDPTGKYIVNGEIVVGSEPGKPSDTSASIYQMWSYKNGTKNAWTDGGTLGEYIDSTVTASLPSQSTTSSISEYLQNKIGYHSDSDGKNYGMCVSVLNKCQDITYTGTGQNAKYNPQNNVIKEYLNRTLVQIKAAQDTVLSDYAEDCITDVSSCLAQNNYNSTNPVTTTIAINACKSVITTCMSVNGAEGQTEAEWVGNMLNSATCPSGSQGTYPNCLCDGNKAYMPSKNECWACPEEHGHNSSDNKPPSCKCAQGYTYDLSTNKCVMSKAEVSGSIKDDDLEIKTP</sequence>
<organism evidence="3 4">
    <name type="scientific">Candidatus Enterousia avicola</name>
    <dbReference type="NCBI Taxonomy" id="2840787"/>
    <lineage>
        <taxon>Bacteria</taxon>
        <taxon>Pseudomonadati</taxon>
        <taxon>Pseudomonadota</taxon>
        <taxon>Alphaproteobacteria</taxon>
        <taxon>Candidatus Enterousia</taxon>
    </lineage>
</organism>
<name>A0A9D1SMD0_9PROT</name>
<evidence type="ECO:0000256" key="1">
    <source>
        <dbReference type="SAM" id="MobiDB-lite"/>
    </source>
</evidence>
<accession>A0A9D1SMD0</accession>
<evidence type="ECO:0000313" key="4">
    <source>
        <dbReference type="Proteomes" id="UP000824142"/>
    </source>
</evidence>
<comment type="caution">
    <text evidence="3">The sequence shown here is derived from an EMBL/GenBank/DDBJ whole genome shotgun (WGS) entry which is preliminary data.</text>
</comment>
<feature type="signal peptide" evidence="2">
    <location>
        <begin position="1"/>
        <end position="18"/>
    </location>
</feature>
<evidence type="ECO:0000256" key="2">
    <source>
        <dbReference type="SAM" id="SignalP"/>
    </source>
</evidence>
<feature type="chain" id="PRO_5039335193" evidence="2">
    <location>
        <begin position="19"/>
        <end position="791"/>
    </location>
</feature>
<proteinExistence type="predicted"/>
<feature type="compositionally biased region" description="Low complexity" evidence="1">
    <location>
        <begin position="106"/>
        <end position="152"/>
    </location>
</feature>
<reference evidence="3" key="2">
    <citation type="journal article" date="2021" name="PeerJ">
        <title>Extensive microbial diversity within the chicken gut microbiome revealed by metagenomics and culture.</title>
        <authorList>
            <person name="Gilroy R."/>
            <person name="Ravi A."/>
            <person name="Getino M."/>
            <person name="Pursley I."/>
            <person name="Horton D.L."/>
            <person name="Alikhan N.F."/>
            <person name="Baker D."/>
            <person name="Gharbi K."/>
            <person name="Hall N."/>
            <person name="Watson M."/>
            <person name="Adriaenssens E.M."/>
            <person name="Foster-Nyarko E."/>
            <person name="Jarju S."/>
            <person name="Secka A."/>
            <person name="Antonio M."/>
            <person name="Oren A."/>
            <person name="Chaudhuri R.R."/>
            <person name="La Ragione R."/>
            <person name="Hildebrand F."/>
            <person name="Pallen M.J."/>
        </authorList>
    </citation>
    <scope>NUCLEOTIDE SEQUENCE</scope>
    <source>
        <strain evidence="3">CHK136-897</strain>
    </source>
</reference>
<gene>
    <name evidence="3" type="ORF">IAC63_02705</name>
</gene>
<feature type="compositionally biased region" description="Polar residues" evidence="1">
    <location>
        <begin position="153"/>
        <end position="182"/>
    </location>
</feature>
<protein>
    <submittedName>
        <fullName evidence="3">Uncharacterized protein</fullName>
    </submittedName>
</protein>
<dbReference type="EMBL" id="DVNO01000021">
    <property type="protein sequence ID" value="HIU65526.1"/>
    <property type="molecule type" value="Genomic_DNA"/>
</dbReference>
<dbReference type="AlphaFoldDB" id="A0A9D1SMD0"/>
<keyword evidence="2" id="KW-0732">Signal</keyword>
<feature type="region of interest" description="Disordered" evidence="1">
    <location>
        <begin position="103"/>
        <end position="182"/>
    </location>
</feature>
<evidence type="ECO:0000313" key="3">
    <source>
        <dbReference type="EMBL" id="HIU65526.1"/>
    </source>
</evidence>
<feature type="region of interest" description="Disordered" evidence="1">
    <location>
        <begin position="50"/>
        <end position="75"/>
    </location>
</feature>
<dbReference type="Proteomes" id="UP000824142">
    <property type="component" value="Unassembled WGS sequence"/>
</dbReference>
<reference evidence="3" key="1">
    <citation type="submission" date="2020-10" db="EMBL/GenBank/DDBJ databases">
        <authorList>
            <person name="Gilroy R."/>
        </authorList>
    </citation>
    <scope>NUCLEOTIDE SEQUENCE</scope>
    <source>
        <strain evidence="3">CHK136-897</strain>
    </source>
</reference>